<evidence type="ECO:0000313" key="2">
    <source>
        <dbReference type="Proteomes" id="UP001241377"/>
    </source>
</evidence>
<protein>
    <submittedName>
        <fullName evidence="1">Uncharacterized protein</fullName>
    </submittedName>
</protein>
<gene>
    <name evidence="1" type="ORF">QFC19_007307</name>
</gene>
<organism evidence="1 2">
    <name type="scientific">Naganishia cerealis</name>
    <dbReference type="NCBI Taxonomy" id="610337"/>
    <lineage>
        <taxon>Eukaryota</taxon>
        <taxon>Fungi</taxon>
        <taxon>Dikarya</taxon>
        <taxon>Basidiomycota</taxon>
        <taxon>Agaricomycotina</taxon>
        <taxon>Tremellomycetes</taxon>
        <taxon>Filobasidiales</taxon>
        <taxon>Filobasidiaceae</taxon>
        <taxon>Naganishia</taxon>
    </lineage>
</organism>
<comment type="caution">
    <text evidence="1">The sequence shown here is derived from an EMBL/GenBank/DDBJ whole genome shotgun (WGS) entry which is preliminary data.</text>
</comment>
<evidence type="ECO:0000313" key="1">
    <source>
        <dbReference type="EMBL" id="KAJ9096205.1"/>
    </source>
</evidence>
<dbReference type="EMBL" id="JASBWR010000095">
    <property type="protein sequence ID" value="KAJ9096205.1"/>
    <property type="molecule type" value="Genomic_DNA"/>
</dbReference>
<dbReference type="Proteomes" id="UP001241377">
    <property type="component" value="Unassembled WGS sequence"/>
</dbReference>
<keyword evidence="2" id="KW-1185">Reference proteome</keyword>
<accession>A0ACC2VA09</accession>
<sequence length="245" mass="27368">MWSTHVVDMETPRFSESSSLLDKSDAVITKFQLVSMFKLLTFMLDNLTQPSITSMDVLVQVSKVNARIWNLEESAYILVGEALTLTILDILGRNVFTTEIEIIWLRFYSTVASSLVYYAKDPASTFVPETHPHVHKLSISEQSTITSRLSLLHSRDDSSSFTSVEQSSIATYTMGTSKPTVIDEDSDEDTSYDLLNSFVPETTNISKSKSAKKIKKNKYGPTKGKPPALVGWNHPKKQSDDCVIS</sequence>
<proteinExistence type="predicted"/>
<name>A0ACC2VA09_9TREE</name>
<reference evidence="1" key="1">
    <citation type="submission" date="2023-04" db="EMBL/GenBank/DDBJ databases">
        <title>Draft Genome sequencing of Naganishia species isolated from polar environments using Oxford Nanopore Technology.</title>
        <authorList>
            <person name="Leo P."/>
            <person name="Venkateswaran K."/>
        </authorList>
    </citation>
    <scope>NUCLEOTIDE SEQUENCE</scope>
    <source>
        <strain evidence="1">MNA-CCFEE 5261</strain>
    </source>
</reference>